<reference evidence="1" key="1">
    <citation type="submission" date="2021-03" db="EMBL/GenBank/DDBJ databases">
        <title>Leucobacter chromiisoli sp. nov., isolated from chromium-containing soil of chemical plant.</title>
        <authorList>
            <person name="Xu Z."/>
        </authorList>
    </citation>
    <scope>NUCLEOTIDE SEQUENCE</scope>
    <source>
        <strain evidence="1">K 70/01</strain>
    </source>
</reference>
<organism evidence="1 2">
    <name type="scientific">Leucobacter tardus</name>
    <dbReference type="NCBI Taxonomy" id="501483"/>
    <lineage>
        <taxon>Bacteria</taxon>
        <taxon>Bacillati</taxon>
        <taxon>Actinomycetota</taxon>
        <taxon>Actinomycetes</taxon>
        <taxon>Micrococcales</taxon>
        <taxon>Microbacteriaceae</taxon>
        <taxon>Leucobacter</taxon>
    </lineage>
</organism>
<evidence type="ECO:0000313" key="2">
    <source>
        <dbReference type="Proteomes" id="UP000668403"/>
    </source>
</evidence>
<protein>
    <submittedName>
        <fullName evidence="1">Tautomerase family protein</fullName>
    </submittedName>
</protein>
<keyword evidence="2" id="KW-1185">Reference proteome</keyword>
<dbReference type="RefSeq" id="WP_208236280.1">
    <property type="nucleotide sequence ID" value="NZ_BAAAQU010000001.1"/>
</dbReference>
<dbReference type="EMBL" id="JAGFBF010000001">
    <property type="protein sequence ID" value="MBO2988708.1"/>
    <property type="molecule type" value="Genomic_DNA"/>
</dbReference>
<sequence>MPIARITLNKGKSPEYLEKVSQSIYSAMRESYNLDENDKFHIFQELDANTFKFDRNFGVPQPRTDDFMIIDILSDPRQAPVKLATMRALKEKLVESVGLAAQDVVVTFDARLAAEDASLGYGEPVLKVLQ</sequence>
<dbReference type="SUPFAM" id="SSF55331">
    <property type="entry name" value="Tautomerase/MIF"/>
    <property type="match status" value="1"/>
</dbReference>
<dbReference type="PANTHER" id="PTHR38460:SF1">
    <property type="entry name" value="TAUTOMERASE YOLI-RELATED"/>
    <property type="match status" value="1"/>
</dbReference>
<gene>
    <name evidence="1" type="ORF">J4H85_01665</name>
</gene>
<dbReference type="AlphaFoldDB" id="A0A939TLS1"/>
<accession>A0A939TLS1</accession>
<dbReference type="Pfam" id="PF14552">
    <property type="entry name" value="Tautomerase_2"/>
    <property type="match status" value="1"/>
</dbReference>
<dbReference type="InterPro" id="IPR014347">
    <property type="entry name" value="Tautomerase/MIF_sf"/>
</dbReference>
<dbReference type="Proteomes" id="UP000668403">
    <property type="component" value="Unassembled WGS sequence"/>
</dbReference>
<dbReference type="Gene3D" id="3.30.429.10">
    <property type="entry name" value="Macrophage Migration Inhibitory Factor"/>
    <property type="match status" value="1"/>
</dbReference>
<evidence type="ECO:0000313" key="1">
    <source>
        <dbReference type="EMBL" id="MBO2988708.1"/>
    </source>
</evidence>
<comment type="caution">
    <text evidence="1">The sequence shown here is derived from an EMBL/GenBank/DDBJ whole genome shotgun (WGS) entry which is preliminary data.</text>
</comment>
<name>A0A939TLS1_9MICO</name>
<dbReference type="InterPro" id="IPR037479">
    <property type="entry name" value="Tauto_MSAD"/>
</dbReference>
<dbReference type="PANTHER" id="PTHR38460">
    <property type="entry name" value="TAUTOMERASE YOLI-RELATED"/>
    <property type="match status" value="1"/>
</dbReference>
<proteinExistence type="predicted"/>